<keyword evidence="2" id="KW-1185">Reference proteome</keyword>
<name>A0A565B514_9BRAS</name>
<reference evidence="1" key="1">
    <citation type="submission" date="2019-07" db="EMBL/GenBank/DDBJ databases">
        <authorList>
            <person name="Dittberner H."/>
        </authorList>
    </citation>
    <scope>NUCLEOTIDE SEQUENCE [LARGE SCALE GENOMIC DNA]</scope>
</reference>
<comment type="caution">
    <text evidence="1">The sequence shown here is derived from an EMBL/GenBank/DDBJ whole genome shotgun (WGS) entry which is preliminary data.</text>
</comment>
<dbReference type="EMBL" id="CABITT030000003">
    <property type="protein sequence ID" value="VVA96766.1"/>
    <property type="molecule type" value="Genomic_DNA"/>
</dbReference>
<protein>
    <submittedName>
        <fullName evidence="1">Uncharacterized protein</fullName>
    </submittedName>
</protein>
<organism evidence="1 2">
    <name type="scientific">Arabis nemorensis</name>
    <dbReference type="NCBI Taxonomy" id="586526"/>
    <lineage>
        <taxon>Eukaryota</taxon>
        <taxon>Viridiplantae</taxon>
        <taxon>Streptophyta</taxon>
        <taxon>Embryophyta</taxon>
        <taxon>Tracheophyta</taxon>
        <taxon>Spermatophyta</taxon>
        <taxon>Magnoliopsida</taxon>
        <taxon>eudicotyledons</taxon>
        <taxon>Gunneridae</taxon>
        <taxon>Pentapetalae</taxon>
        <taxon>rosids</taxon>
        <taxon>malvids</taxon>
        <taxon>Brassicales</taxon>
        <taxon>Brassicaceae</taxon>
        <taxon>Arabideae</taxon>
        <taxon>Arabis</taxon>
    </lineage>
</organism>
<dbReference type="AlphaFoldDB" id="A0A565B514"/>
<accession>A0A565B514</accession>
<evidence type="ECO:0000313" key="2">
    <source>
        <dbReference type="Proteomes" id="UP000489600"/>
    </source>
</evidence>
<sequence length="76" mass="8366">MVYAFVDCKIFLLSGRGTKYSENTSHVLAKKRSSHAGSVSGVERAGKGTKEYEDILGKKKTSHVLAKKTSELYENV</sequence>
<gene>
    <name evidence="1" type="ORF">ANE_LOCUS7211</name>
</gene>
<proteinExistence type="predicted"/>
<dbReference type="Proteomes" id="UP000489600">
    <property type="component" value="Unassembled WGS sequence"/>
</dbReference>
<evidence type="ECO:0000313" key="1">
    <source>
        <dbReference type="EMBL" id="VVA96766.1"/>
    </source>
</evidence>